<evidence type="ECO:0000256" key="1">
    <source>
        <dbReference type="ARBA" id="ARBA00001974"/>
    </source>
</evidence>
<dbReference type="RefSeq" id="WP_169684574.1">
    <property type="nucleotide sequence ID" value="NZ_JABBNU010000011.1"/>
</dbReference>
<evidence type="ECO:0000256" key="3">
    <source>
        <dbReference type="ARBA" id="ARBA00022630"/>
    </source>
</evidence>
<dbReference type="GO" id="GO:0016614">
    <property type="term" value="F:oxidoreductase activity, acting on CH-OH group of donors"/>
    <property type="evidence" value="ECO:0007669"/>
    <property type="project" value="InterPro"/>
</dbReference>
<dbReference type="AlphaFoldDB" id="A0A848J099"/>
<keyword evidence="3" id="KW-0285">Flavoprotein</keyword>
<evidence type="ECO:0000313" key="8">
    <source>
        <dbReference type="Proteomes" id="UP000559010"/>
    </source>
</evidence>
<dbReference type="GO" id="GO:0050660">
    <property type="term" value="F:flavin adenine dinucleotide binding"/>
    <property type="evidence" value="ECO:0007669"/>
    <property type="project" value="InterPro"/>
</dbReference>
<name>A0A848J099_9BACT</name>
<dbReference type="InterPro" id="IPR007867">
    <property type="entry name" value="GMC_OxRtase_C"/>
</dbReference>
<evidence type="ECO:0000256" key="5">
    <source>
        <dbReference type="PIRSR" id="PIRSR000137-2"/>
    </source>
</evidence>
<comment type="similarity">
    <text evidence="2">Belongs to the GMC oxidoreductase family.</text>
</comment>
<gene>
    <name evidence="7" type="ORF">HH304_17525</name>
</gene>
<feature type="domain" description="Glucose-methanol-choline oxidoreductase N-terminal" evidence="6">
    <location>
        <begin position="251"/>
        <end position="265"/>
    </location>
</feature>
<evidence type="ECO:0000256" key="2">
    <source>
        <dbReference type="ARBA" id="ARBA00010790"/>
    </source>
</evidence>
<proteinExistence type="inferred from homology"/>
<dbReference type="PROSITE" id="PS00624">
    <property type="entry name" value="GMC_OXRED_2"/>
    <property type="match status" value="1"/>
</dbReference>
<keyword evidence="4 5" id="KW-0274">FAD</keyword>
<dbReference type="EMBL" id="JABBNU010000011">
    <property type="protein sequence ID" value="NMM50213.1"/>
    <property type="molecule type" value="Genomic_DNA"/>
</dbReference>
<sequence>MSFDYIIIGAGSSGSVLANRLSAIEQVKVLLLEAGSRDSKPEIHIPGAYTKLNNSEVDWAFWTEEQPNVLNRKIFVPRGKTLGGCSSTNAMAYVRGSKYDFDEWNQLGNNGWGYQSVLPYFKKSEHNENLNDEYHGQNGELNVTFSKQPTELGSAFIDGCEEMGIPYNPDYNGEEQIGASMLQFNIKNNQRHSAAKAFLKPILNRKNLTIITKAFVQKVIIENGTAIGVEVDVKGERKYFSCNKEIILSAGAIQSPQLLMISGIGPAKKLNEFGIKLHADLPGVGQNLIDHIWSGISGKVVIPTGNSLIKPFNMFKALFEHIIFKKGPLGNSPLEANAFFKSSSDLLRPDLQFHMAPIGIANDYSTDIYNLNTFPKENGFGLMVILIRPESRGYVSIRSNSAYDAPVIQPKFLSVEKDLDVLIHGIKKAIDVVESDAMKKYCPNGVDFPVDISNDDVLKEHILKSLETLYHPVGTCKMGIDEMAVTDDRLKVRGVKGLRVVDASIMPTIISGNTNAAAIMIAEKASDMILEDSSQSIFTSASAMPTNSDA</sequence>
<dbReference type="PIRSF" id="PIRSF000137">
    <property type="entry name" value="Alcohol_oxidase"/>
    <property type="match status" value="1"/>
</dbReference>
<dbReference type="InterPro" id="IPR000172">
    <property type="entry name" value="GMC_OxRdtase_N"/>
</dbReference>
<dbReference type="InterPro" id="IPR036188">
    <property type="entry name" value="FAD/NAD-bd_sf"/>
</dbReference>
<evidence type="ECO:0000313" key="7">
    <source>
        <dbReference type="EMBL" id="NMM50213.1"/>
    </source>
</evidence>
<comment type="caution">
    <text evidence="7">The sequence shown here is derived from an EMBL/GenBank/DDBJ whole genome shotgun (WGS) entry which is preliminary data.</text>
</comment>
<organism evidence="7 8">
    <name type="scientific">Marinigracilibium pacificum</name>
    <dbReference type="NCBI Taxonomy" id="2729599"/>
    <lineage>
        <taxon>Bacteria</taxon>
        <taxon>Pseudomonadati</taxon>
        <taxon>Bacteroidota</taxon>
        <taxon>Cytophagia</taxon>
        <taxon>Cytophagales</taxon>
        <taxon>Flammeovirgaceae</taxon>
        <taxon>Marinigracilibium</taxon>
    </lineage>
</organism>
<dbReference type="SUPFAM" id="SSF51905">
    <property type="entry name" value="FAD/NAD(P)-binding domain"/>
    <property type="match status" value="1"/>
</dbReference>
<keyword evidence="8" id="KW-1185">Reference proteome</keyword>
<feature type="binding site" evidence="5">
    <location>
        <position position="216"/>
    </location>
    <ligand>
        <name>FAD</name>
        <dbReference type="ChEBI" id="CHEBI:57692"/>
    </ligand>
</feature>
<evidence type="ECO:0000256" key="4">
    <source>
        <dbReference type="ARBA" id="ARBA00022827"/>
    </source>
</evidence>
<dbReference type="Gene3D" id="3.50.50.60">
    <property type="entry name" value="FAD/NAD(P)-binding domain"/>
    <property type="match status" value="1"/>
</dbReference>
<dbReference type="SUPFAM" id="SSF54373">
    <property type="entry name" value="FAD-linked reductases, C-terminal domain"/>
    <property type="match status" value="1"/>
</dbReference>
<dbReference type="PANTHER" id="PTHR11552:SF147">
    <property type="entry name" value="CHOLINE DEHYDROGENASE, MITOCHONDRIAL"/>
    <property type="match status" value="1"/>
</dbReference>
<dbReference type="Pfam" id="PF05199">
    <property type="entry name" value="GMC_oxred_C"/>
    <property type="match status" value="1"/>
</dbReference>
<accession>A0A848J099</accession>
<reference evidence="7 8" key="1">
    <citation type="submission" date="2020-04" db="EMBL/GenBank/DDBJ databases">
        <title>Flammeovirgaceae bacterium KN852 isolated from deep sea.</title>
        <authorList>
            <person name="Zhang D.-C."/>
        </authorList>
    </citation>
    <scope>NUCLEOTIDE SEQUENCE [LARGE SCALE GENOMIC DNA]</scope>
    <source>
        <strain evidence="7 8">KN852</strain>
    </source>
</reference>
<dbReference type="PANTHER" id="PTHR11552">
    <property type="entry name" value="GLUCOSE-METHANOL-CHOLINE GMC OXIDOREDUCTASE"/>
    <property type="match status" value="1"/>
</dbReference>
<dbReference type="Proteomes" id="UP000559010">
    <property type="component" value="Unassembled WGS sequence"/>
</dbReference>
<dbReference type="InterPro" id="IPR012132">
    <property type="entry name" value="GMC_OxRdtase"/>
</dbReference>
<comment type="cofactor">
    <cofactor evidence="1 5">
        <name>FAD</name>
        <dbReference type="ChEBI" id="CHEBI:57692"/>
    </cofactor>
</comment>
<protein>
    <submittedName>
        <fullName evidence="7">Choline dehydrogenase</fullName>
    </submittedName>
</protein>
<dbReference type="Gene3D" id="3.30.560.10">
    <property type="entry name" value="Glucose Oxidase, domain 3"/>
    <property type="match status" value="1"/>
</dbReference>
<evidence type="ECO:0000259" key="6">
    <source>
        <dbReference type="PROSITE" id="PS00624"/>
    </source>
</evidence>
<dbReference type="Pfam" id="PF00732">
    <property type="entry name" value="GMC_oxred_N"/>
    <property type="match status" value="1"/>
</dbReference>